<evidence type="ECO:0000256" key="1">
    <source>
        <dbReference type="ARBA" id="ARBA00000085"/>
    </source>
</evidence>
<dbReference type="InterPro" id="IPR003660">
    <property type="entry name" value="HAMP_dom"/>
</dbReference>
<dbReference type="InterPro" id="IPR003661">
    <property type="entry name" value="HisK_dim/P_dom"/>
</dbReference>
<evidence type="ECO:0000256" key="3">
    <source>
        <dbReference type="ARBA" id="ARBA00012438"/>
    </source>
</evidence>
<dbReference type="InterPro" id="IPR003594">
    <property type="entry name" value="HATPase_dom"/>
</dbReference>
<keyword evidence="15" id="KW-1185">Reference proteome</keyword>
<dbReference type="PROSITE" id="PS50885">
    <property type="entry name" value="HAMP"/>
    <property type="match status" value="1"/>
</dbReference>
<dbReference type="Gene3D" id="3.30.565.10">
    <property type="entry name" value="Histidine kinase-like ATPase, C-terminal domain"/>
    <property type="match status" value="1"/>
</dbReference>
<evidence type="ECO:0000256" key="5">
    <source>
        <dbReference type="ARBA" id="ARBA00022679"/>
    </source>
</evidence>
<evidence type="ECO:0000256" key="10">
    <source>
        <dbReference type="ARBA" id="ARBA00023136"/>
    </source>
</evidence>
<organism evidence="14 15">
    <name type="scientific">Granulosicoccus antarcticus IMCC3135</name>
    <dbReference type="NCBI Taxonomy" id="1192854"/>
    <lineage>
        <taxon>Bacteria</taxon>
        <taxon>Pseudomonadati</taxon>
        <taxon>Pseudomonadota</taxon>
        <taxon>Gammaproteobacteria</taxon>
        <taxon>Chromatiales</taxon>
        <taxon>Granulosicoccaceae</taxon>
        <taxon>Granulosicoccus</taxon>
    </lineage>
</organism>
<dbReference type="OrthoDB" id="9809567at2"/>
<dbReference type="RefSeq" id="WP_088919984.1">
    <property type="nucleotide sequence ID" value="NZ_CP018632.1"/>
</dbReference>
<keyword evidence="7" id="KW-0418">Kinase</keyword>
<dbReference type="Gene3D" id="1.10.287.130">
    <property type="match status" value="1"/>
</dbReference>
<gene>
    <name evidence="14" type="primary">phoQ_2</name>
    <name evidence="14" type="ORF">IMCC3135_24780</name>
</gene>
<sequence>MQSITSRLVIGTSLVLTVFVVLTALSVSYSVHQRAETARFDRLQGLVYGILGATEISDNARLTVNSSALPDPRLNQATSGLYAELMSIDGKRLWQSTSTASWVPDFVSRPIGDWMFENVERRGYPPLHRLQLATAWELDNGTELPFTVHVVDEADNLTSQLKRFDQTLWVSLMISAVALLIVQLLVLRQSLKPLRNIAEELEQIERGERDALSESVPRELSAMTSGLNTLLRTERERHAQYRHMLDDLAHSLKTPLTVLRNLLKPSLADSDTIQDQTRLMQTSIERHVQRANLRSPRYLAPAIPLRPVIERMAGSLNKLYDASTVSFVIKVDAYFLVRMDEADLFEIFGNILENACKYGAHNILIAGTAESRCLSIDDDGPGFPDMDLQQLVRRGVRADSQTPGTGMGLAAAAQLMANHGGRLEPGHSANGGARIELWFV</sequence>
<keyword evidence="9" id="KW-0902">Two-component regulatory system</keyword>
<dbReference type="PANTHER" id="PTHR45436">
    <property type="entry name" value="SENSOR HISTIDINE KINASE YKOH"/>
    <property type="match status" value="1"/>
</dbReference>
<keyword evidence="5 14" id="KW-0808">Transferase</keyword>
<dbReference type="SMART" id="SM00387">
    <property type="entry name" value="HATPase_c"/>
    <property type="match status" value="1"/>
</dbReference>
<dbReference type="PANTHER" id="PTHR45436:SF4">
    <property type="entry name" value="SENSOR PROTEIN PHOQ"/>
    <property type="match status" value="1"/>
</dbReference>
<evidence type="ECO:0000259" key="13">
    <source>
        <dbReference type="PROSITE" id="PS50885"/>
    </source>
</evidence>
<evidence type="ECO:0000256" key="2">
    <source>
        <dbReference type="ARBA" id="ARBA00004370"/>
    </source>
</evidence>
<dbReference type="CDD" id="cd00082">
    <property type="entry name" value="HisKA"/>
    <property type="match status" value="1"/>
</dbReference>
<comment type="catalytic activity">
    <reaction evidence="1">
        <text>ATP + protein L-histidine = ADP + protein N-phospho-L-histidine.</text>
        <dbReference type="EC" id="2.7.13.3"/>
    </reaction>
</comment>
<evidence type="ECO:0000256" key="8">
    <source>
        <dbReference type="ARBA" id="ARBA00022989"/>
    </source>
</evidence>
<evidence type="ECO:0000256" key="7">
    <source>
        <dbReference type="ARBA" id="ARBA00022777"/>
    </source>
</evidence>
<dbReference type="PRINTS" id="PR00344">
    <property type="entry name" value="BCTRLSENSOR"/>
</dbReference>
<dbReference type="EMBL" id="CP018632">
    <property type="protein sequence ID" value="ASJ75020.1"/>
    <property type="molecule type" value="Genomic_DNA"/>
</dbReference>
<evidence type="ECO:0000256" key="4">
    <source>
        <dbReference type="ARBA" id="ARBA00022553"/>
    </source>
</evidence>
<dbReference type="InterPro" id="IPR036890">
    <property type="entry name" value="HATPase_C_sf"/>
</dbReference>
<feature type="domain" description="HAMP" evidence="13">
    <location>
        <begin position="188"/>
        <end position="239"/>
    </location>
</feature>
<dbReference type="InterPro" id="IPR005467">
    <property type="entry name" value="His_kinase_dom"/>
</dbReference>
<feature type="transmembrane region" description="Helical" evidence="11">
    <location>
        <begin position="168"/>
        <end position="187"/>
    </location>
</feature>
<dbReference type="GO" id="GO:0005886">
    <property type="term" value="C:plasma membrane"/>
    <property type="evidence" value="ECO:0007669"/>
    <property type="project" value="TreeGrafter"/>
</dbReference>
<reference evidence="14 15" key="1">
    <citation type="submission" date="2016-12" db="EMBL/GenBank/DDBJ databases">
        <authorList>
            <person name="Song W.-J."/>
            <person name="Kurnit D.M."/>
        </authorList>
    </citation>
    <scope>NUCLEOTIDE SEQUENCE [LARGE SCALE GENOMIC DNA]</scope>
    <source>
        <strain evidence="14 15">IMCC3135</strain>
    </source>
</reference>
<name>A0A2Z2P1C5_9GAMM</name>
<keyword evidence="6 11" id="KW-0812">Transmembrane</keyword>
<dbReference type="SUPFAM" id="SSF47384">
    <property type="entry name" value="Homodimeric domain of signal transducing histidine kinase"/>
    <property type="match status" value="1"/>
</dbReference>
<dbReference type="InterPro" id="IPR004358">
    <property type="entry name" value="Sig_transdc_His_kin-like_C"/>
</dbReference>
<feature type="domain" description="Histidine kinase" evidence="12">
    <location>
        <begin position="247"/>
        <end position="440"/>
    </location>
</feature>
<keyword evidence="8 11" id="KW-1133">Transmembrane helix</keyword>
<dbReference type="Proteomes" id="UP000250079">
    <property type="component" value="Chromosome"/>
</dbReference>
<evidence type="ECO:0000259" key="12">
    <source>
        <dbReference type="PROSITE" id="PS50109"/>
    </source>
</evidence>
<dbReference type="SUPFAM" id="SSF55874">
    <property type="entry name" value="ATPase domain of HSP90 chaperone/DNA topoisomerase II/histidine kinase"/>
    <property type="match status" value="1"/>
</dbReference>
<dbReference type="EC" id="2.7.13.3" evidence="3"/>
<dbReference type="GO" id="GO:0005524">
    <property type="term" value="F:ATP binding"/>
    <property type="evidence" value="ECO:0007669"/>
    <property type="project" value="UniProtKB-KW"/>
</dbReference>
<evidence type="ECO:0000256" key="9">
    <source>
        <dbReference type="ARBA" id="ARBA00023012"/>
    </source>
</evidence>
<accession>A0A2Z2P1C5</accession>
<keyword evidence="4" id="KW-0597">Phosphoprotein</keyword>
<dbReference type="KEGG" id="gai:IMCC3135_24780"/>
<dbReference type="InterPro" id="IPR050428">
    <property type="entry name" value="TCS_sensor_his_kinase"/>
</dbReference>
<dbReference type="Pfam" id="PF02518">
    <property type="entry name" value="HATPase_c"/>
    <property type="match status" value="1"/>
</dbReference>
<comment type="subcellular location">
    <subcellularLocation>
        <location evidence="2">Membrane</location>
    </subcellularLocation>
</comment>
<evidence type="ECO:0000256" key="6">
    <source>
        <dbReference type="ARBA" id="ARBA00022692"/>
    </source>
</evidence>
<evidence type="ECO:0000313" key="15">
    <source>
        <dbReference type="Proteomes" id="UP000250079"/>
    </source>
</evidence>
<evidence type="ECO:0000256" key="11">
    <source>
        <dbReference type="SAM" id="Phobius"/>
    </source>
</evidence>
<keyword evidence="10 11" id="KW-0472">Membrane</keyword>
<dbReference type="AlphaFoldDB" id="A0A2Z2P1C5"/>
<evidence type="ECO:0000313" key="14">
    <source>
        <dbReference type="EMBL" id="ASJ75020.1"/>
    </source>
</evidence>
<dbReference type="InterPro" id="IPR036097">
    <property type="entry name" value="HisK_dim/P_sf"/>
</dbReference>
<dbReference type="PROSITE" id="PS50109">
    <property type="entry name" value="HIS_KIN"/>
    <property type="match status" value="1"/>
</dbReference>
<protein>
    <recommendedName>
        <fullName evidence="3">histidine kinase</fullName>
        <ecNumber evidence="3">2.7.13.3</ecNumber>
    </recommendedName>
</protein>
<dbReference type="GO" id="GO:0000155">
    <property type="term" value="F:phosphorelay sensor kinase activity"/>
    <property type="evidence" value="ECO:0007669"/>
    <property type="project" value="InterPro"/>
</dbReference>
<proteinExistence type="predicted"/>